<dbReference type="Gene3D" id="3.40.50.1820">
    <property type="entry name" value="alpha/beta hydrolase"/>
    <property type="match status" value="1"/>
</dbReference>
<dbReference type="Proteomes" id="UP000268048">
    <property type="component" value="Chromosome"/>
</dbReference>
<proteinExistence type="predicted"/>
<evidence type="ECO:0000313" key="2">
    <source>
        <dbReference type="Proteomes" id="UP000268048"/>
    </source>
</evidence>
<dbReference type="AlphaFoldDB" id="A0A3G7TM76"/>
<accession>A0A3G7TM76</accession>
<dbReference type="RefSeq" id="WP_124320207.1">
    <property type="nucleotide sequence ID" value="NZ_CP027753.1"/>
</dbReference>
<protein>
    <submittedName>
        <fullName evidence="1">Hydrolase-related protein</fullName>
    </submittedName>
</protein>
<name>A0A3G7TM76_9PSED</name>
<gene>
    <name evidence="1" type="ORF">C4K04_2500</name>
</gene>
<reference evidence="1 2" key="1">
    <citation type="submission" date="2018-03" db="EMBL/GenBank/DDBJ databases">
        <title>Diversity of phytobeneficial traits revealed by whole-genome analysis of worldwide-isolated phenazine-producing Pseudomonas spp.</title>
        <authorList>
            <person name="Biessy A."/>
            <person name="Novinscak A."/>
            <person name="Blom J."/>
            <person name="Leger G."/>
            <person name="Thomashow L.S."/>
            <person name="Cazorla F.M."/>
            <person name="Josic D."/>
            <person name="Filion M."/>
        </authorList>
    </citation>
    <scope>NUCLEOTIDE SEQUENCE [LARGE SCALE GENOMIC DNA]</scope>
    <source>
        <strain evidence="1 2">B25</strain>
    </source>
</reference>
<keyword evidence="1" id="KW-0378">Hydrolase</keyword>
<organism evidence="1 2">
    <name type="scientific">Pseudomonas chlororaphis</name>
    <dbReference type="NCBI Taxonomy" id="587753"/>
    <lineage>
        <taxon>Bacteria</taxon>
        <taxon>Pseudomonadati</taxon>
        <taxon>Pseudomonadota</taxon>
        <taxon>Gammaproteobacteria</taxon>
        <taxon>Pseudomonadales</taxon>
        <taxon>Pseudomonadaceae</taxon>
        <taxon>Pseudomonas</taxon>
    </lineage>
</organism>
<evidence type="ECO:0000313" key="1">
    <source>
        <dbReference type="EMBL" id="AZE48173.1"/>
    </source>
</evidence>
<dbReference type="EMBL" id="CP027753">
    <property type="protein sequence ID" value="AZE48173.1"/>
    <property type="molecule type" value="Genomic_DNA"/>
</dbReference>
<dbReference type="GO" id="GO:0016787">
    <property type="term" value="F:hydrolase activity"/>
    <property type="evidence" value="ECO:0007669"/>
    <property type="project" value="UniProtKB-KW"/>
</dbReference>
<sequence length="104" mass="11785">MQRLHKYHGAKAPWVLAAWTETWLSEAFAPWPLESSAASIDCPLLVLHGAEDQYGSRLHPELFARLATARQRCLILENCHHVPHLEAMEVVLDAVDQHLRIDNA</sequence>
<dbReference type="InterPro" id="IPR029058">
    <property type="entry name" value="AB_hydrolase_fold"/>
</dbReference>
<dbReference type="SUPFAM" id="SSF53474">
    <property type="entry name" value="alpha/beta-Hydrolases"/>
    <property type="match status" value="1"/>
</dbReference>